<name>A0ABV9X0Q4_9ACTN</name>
<dbReference type="EMBL" id="JBHSJO010000001">
    <property type="protein sequence ID" value="MFC5018671.1"/>
    <property type="molecule type" value="Genomic_DNA"/>
</dbReference>
<gene>
    <name evidence="2" type="ORF">ACFPRC_27875</name>
</gene>
<protein>
    <submittedName>
        <fullName evidence="2">DUF397 domain-containing protein</fullName>
    </submittedName>
</protein>
<proteinExistence type="predicted"/>
<feature type="domain" description="DUF397" evidence="1">
    <location>
        <begin position="12"/>
        <end position="63"/>
    </location>
</feature>
<dbReference type="RefSeq" id="WP_344504908.1">
    <property type="nucleotide sequence ID" value="NZ_BAAATN010000018.1"/>
</dbReference>
<accession>A0ABV9X0Q4</accession>
<dbReference type="Pfam" id="PF04149">
    <property type="entry name" value="DUF397"/>
    <property type="match status" value="1"/>
</dbReference>
<organism evidence="2 3">
    <name type="scientific">Streptomyces lienomycini</name>
    <dbReference type="NCBI Taxonomy" id="284035"/>
    <lineage>
        <taxon>Bacteria</taxon>
        <taxon>Bacillati</taxon>
        <taxon>Actinomycetota</taxon>
        <taxon>Actinomycetes</taxon>
        <taxon>Kitasatosporales</taxon>
        <taxon>Streptomycetaceae</taxon>
        <taxon>Streptomyces</taxon>
    </lineage>
</organism>
<sequence length="71" mass="7624">MGAIESERSGHAWFKSSYSTDGGEACVEMAVGGGRVLVRDSKQRRHAVLAFRHASWCGFLAGLVDPDSRGV</sequence>
<comment type="caution">
    <text evidence="2">The sequence shown here is derived from an EMBL/GenBank/DDBJ whole genome shotgun (WGS) entry which is preliminary data.</text>
</comment>
<dbReference type="Proteomes" id="UP001595855">
    <property type="component" value="Unassembled WGS sequence"/>
</dbReference>
<evidence type="ECO:0000313" key="2">
    <source>
        <dbReference type="EMBL" id="MFC5018671.1"/>
    </source>
</evidence>
<reference evidence="3" key="1">
    <citation type="journal article" date="2019" name="Int. J. Syst. Evol. Microbiol.">
        <title>The Global Catalogue of Microorganisms (GCM) 10K type strain sequencing project: providing services to taxonomists for standard genome sequencing and annotation.</title>
        <authorList>
            <consortium name="The Broad Institute Genomics Platform"/>
            <consortium name="The Broad Institute Genome Sequencing Center for Infectious Disease"/>
            <person name="Wu L."/>
            <person name="Ma J."/>
        </authorList>
    </citation>
    <scope>NUCLEOTIDE SEQUENCE [LARGE SCALE GENOMIC DNA]</scope>
    <source>
        <strain evidence="3">CGMCC 4.1542</strain>
    </source>
</reference>
<evidence type="ECO:0000313" key="3">
    <source>
        <dbReference type="Proteomes" id="UP001595855"/>
    </source>
</evidence>
<dbReference type="InterPro" id="IPR007278">
    <property type="entry name" value="DUF397"/>
</dbReference>
<keyword evidence="3" id="KW-1185">Reference proteome</keyword>
<evidence type="ECO:0000259" key="1">
    <source>
        <dbReference type="Pfam" id="PF04149"/>
    </source>
</evidence>